<accession>A0AC61U3J8</accession>
<protein>
    <submittedName>
        <fullName evidence="1">Uncharacterized protein</fullName>
    </submittedName>
</protein>
<reference evidence="1" key="1">
    <citation type="submission" date="2021-11" db="EMBL/GenBank/DDBJ databases">
        <title>Study of the species diversity of bacterial strains isolated from a unique natural object - Shulgan-Tash cave (Bashkiria).</title>
        <authorList>
            <person name="Sazanova A.L."/>
            <person name="Chirak E.R."/>
            <person name="Safronova V.I."/>
        </authorList>
    </citation>
    <scope>NUCLEOTIDE SEQUENCE</scope>
    <source>
        <strain evidence="1">P1</strain>
    </source>
</reference>
<evidence type="ECO:0000313" key="2">
    <source>
        <dbReference type="Proteomes" id="UP001059663"/>
    </source>
</evidence>
<sequence>MPPRAAPAGDVQRDLLRPGEQDLREVLLLLAIKLRVRSEVDIGPAGGPVVHARPHPQPSVLVEHDHLTPGPRALAHRPADDGLLVDRARADHSQLLRTDELDEVCDVTLVGCPARPSLWQPFGNDREESGAGVLLLAHWSTFLVSAFSDRALMHPRCHRAIAQPRSMRWMSTMRSARSGGYPGRADRRQG</sequence>
<proteinExistence type="predicted"/>
<organism evidence="1 2">
    <name type="scientific">Janibacter limosus</name>
    <dbReference type="NCBI Taxonomy" id="53458"/>
    <lineage>
        <taxon>Bacteria</taxon>
        <taxon>Bacillati</taxon>
        <taxon>Actinomycetota</taxon>
        <taxon>Actinomycetes</taxon>
        <taxon>Micrococcales</taxon>
        <taxon>Intrasporangiaceae</taxon>
        <taxon>Janibacter</taxon>
    </lineage>
</organism>
<gene>
    <name evidence="1" type="ORF">LP422_19570</name>
</gene>
<name>A0AC61U3J8_9MICO</name>
<evidence type="ECO:0000313" key="1">
    <source>
        <dbReference type="EMBL" id="UUZ44543.1"/>
    </source>
</evidence>
<dbReference type="EMBL" id="CP087977">
    <property type="protein sequence ID" value="UUZ44543.1"/>
    <property type="molecule type" value="Genomic_DNA"/>
</dbReference>
<dbReference type="Proteomes" id="UP001059663">
    <property type="component" value="Chromosome"/>
</dbReference>